<sequence length="113" mass="11767">MADQTANSTSTDAGEAEALKSISDAMRDAVQNATEDAAKVREKLAGMDVGRSLSRFAYTSSYMVSYGIVYGTVFVARAIPQDNPIVEGFIDGGRAALDALNEAKEISAPASGA</sequence>
<protein>
    <submittedName>
        <fullName evidence="1">Uncharacterized protein</fullName>
    </submittedName>
</protein>
<dbReference type="AlphaFoldDB" id="A0A858QAD4"/>
<keyword evidence="2" id="KW-1185">Reference proteome</keyword>
<dbReference type="EMBL" id="CP046565">
    <property type="protein sequence ID" value="QJD30857.1"/>
    <property type="molecule type" value="Genomic_DNA"/>
</dbReference>
<evidence type="ECO:0000313" key="1">
    <source>
        <dbReference type="EMBL" id="QJD30857.1"/>
    </source>
</evidence>
<dbReference type="Proteomes" id="UP000503004">
    <property type="component" value="Chromosome"/>
</dbReference>
<gene>
    <name evidence="1" type="ORF">GNH96_13365</name>
</gene>
<evidence type="ECO:0000313" key="2">
    <source>
        <dbReference type="Proteomes" id="UP000503004"/>
    </source>
</evidence>
<name>A0A858QAD4_9GAMM</name>
<accession>A0A858QAD4</accession>
<proteinExistence type="predicted"/>
<dbReference type="RefSeq" id="WP_169604132.1">
    <property type="nucleotide sequence ID" value="NZ_CP046565.1"/>
</dbReference>
<organism evidence="1 2">
    <name type="scientific">Methylococcus geothermalis</name>
    <dbReference type="NCBI Taxonomy" id="2681310"/>
    <lineage>
        <taxon>Bacteria</taxon>
        <taxon>Pseudomonadati</taxon>
        <taxon>Pseudomonadota</taxon>
        <taxon>Gammaproteobacteria</taxon>
        <taxon>Methylococcales</taxon>
        <taxon>Methylococcaceae</taxon>
        <taxon>Methylococcus</taxon>
    </lineage>
</organism>
<reference evidence="2" key="1">
    <citation type="submission" date="2019-12" db="EMBL/GenBank/DDBJ databases">
        <authorList>
            <person name="Awala S.I."/>
            <person name="Rhee S.K."/>
        </authorList>
    </citation>
    <scope>NUCLEOTIDE SEQUENCE [LARGE SCALE GENOMIC DNA]</scope>
    <source>
        <strain evidence="2">IM1</strain>
    </source>
</reference>
<dbReference type="KEGG" id="metu:GNH96_13365"/>